<proteinExistence type="predicted"/>
<accession>A0AAX2RJA6</accession>
<evidence type="ECO:0000313" key="1">
    <source>
        <dbReference type="EMBL" id="TEU40323.1"/>
    </source>
</evidence>
<name>A0AAX2RJA6_BURCE</name>
<dbReference type="EMBL" id="SNSQ01000040">
    <property type="protein sequence ID" value="TEU40323.1"/>
    <property type="molecule type" value="Genomic_DNA"/>
</dbReference>
<gene>
    <name evidence="1" type="ORF">E3D37_28895</name>
</gene>
<evidence type="ECO:0008006" key="3">
    <source>
        <dbReference type="Google" id="ProtNLM"/>
    </source>
</evidence>
<evidence type="ECO:0000313" key="2">
    <source>
        <dbReference type="Proteomes" id="UP000298234"/>
    </source>
</evidence>
<dbReference type="AlphaFoldDB" id="A0AAX2RJA6"/>
<organism evidence="1 2">
    <name type="scientific">Burkholderia cepacia</name>
    <name type="common">Pseudomonas cepacia</name>
    <dbReference type="NCBI Taxonomy" id="292"/>
    <lineage>
        <taxon>Bacteria</taxon>
        <taxon>Pseudomonadati</taxon>
        <taxon>Pseudomonadota</taxon>
        <taxon>Betaproteobacteria</taxon>
        <taxon>Burkholderiales</taxon>
        <taxon>Burkholderiaceae</taxon>
        <taxon>Burkholderia</taxon>
        <taxon>Burkholderia cepacia complex</taxon>
    </lineage>
</organism>
<reference evidence="1 2" key="1">
    <citation type="submission" date="2019-03" db="EMBL/GenBank/DDBJ databases">
        <title>Burkholderia cepacia outbreak.</title>
        <authorList>
            <person name="Farzana R."/>
            <person name="Walsh T.R."/>
        </authorList>
    </citation>
    <scope>NUCLEOTIDE SEQUENCE [LARGE SCALE GENOMIC DNA]</scope>
    <source>
        <strain evidence="2">d13</strain>
    </source>
</reference>
<sequence>MKITDDMLTEWRKQFEAEFPMPPDCIWTGNGYSPTRYDAWRAQEYAHMWNGFVAGRRTTPDREAWQPIGTAPKFGDPIDIWGRYGRTPNCVWGKPTYVGGVRWVHEAGYDSNGPVFEIVVDPTHWMPLPTAPTSDKGGAR</sequence>
<dbReference type="Proteomes" id="UP000298234">
    <property type="component" value="Unassembled WGS sequence"/>
</dbReference>
<comment type="caution">
    <text evidence="1">The sequence shown here is derived from an EMBL/GenBank/DDBJ whole genome shotgun (WGS) entry which is preliminary data.</text>
</comment>
<dbReference type="RefSeq" id="WP_134255057.1">
    <property type="nucleotide sequence ID" value="NZ_SNSF01000011.1"/>
</dbReference>
<protein>
    <recommendedName>
        <fullName evidence="3">DUF551 domain-containing protein</fullName>
    </recommendedName>
</protein>